<protein>
    <submittedName>
        <fullName evidence="5">ATP synthase subunit D</fullName>
    </submittedName>
</protein>
<dbReference type="InterPro" id="IPR002699">
    <property type="entry name" value="V_ATPase_D"/>
</dbReference>
<comment type="similarity">
    <text evidence="1">Belongs to the V-ATPase D subunit family.</text>
</comment>
<evidence type="ECO:0000256" key="3">
    <source>
        <dbReference type="ARBA" id="ARBA00023065"/>
    </source>
</evidence>
<organism evidence="5 6">
    <name type="scientific">Phaeodactylibacter xiamenensis</name>
    <dbReference type="NCBI Taxonomy" id="1524460"/>
    <lineage>
        <taxon>Bacteria</taxon>
        <taxon>Pseudomonadati</taxon>
        <taxon>Bacteroidota</taxon>
        <taxon>Saprospiria</taxon>
        <taxon>Saprospirales</taxon>
        <taxon>Haliscomenobacteraceae</taxon>
        <taxon>Phaeodactylibacter</taxon>
    </lineage>
</organism>
<dbReference type="Pfam" id="PF01813">
    <property type="entry name" value="ATP-synt_D"/>
    <property type="match status" value="1"/>
</dbReference>
<name>A0A098S864_9BACT</name>
<dbReference type="Proteomes" id="UP000029736">
    <property type="component" value="Unassembled WGS sequence"/>
</dbReference>
<dbReference type="AlphaFoldDB" id="A0A098S864"/>
<evidence type="ECO:0000256" key="1">
    <source>
        <dbReference type="ARBA" id="ARBA00005850"/>
    </source>
</evidence>
<comment type="caution">
    <text evidence="5">The sequence shown here is derived from an EMBL/GenBank/DDBJ whole genome shotgun (WGS) entry which is preliminary data.</text>
</comment>
<dbReference type="OrthoDB" id="9806712at2"/>
<dbReference type="PANTHER" id="PTHR11671">
    <property type="entry name" value="V-TYPE ATP SYNTHASE SUBUNIT D"/>
    <property type="match status" value="1"/>
</dbReference>
<keyword evidence="2" id="KW-0813">Transport</keyword>
<reference evidence="5 6" key="1">
    <citation type="journal article" date="2014" name="Int. J. Syst. Evol. Microbiol.">
        <title>Phaeodactylibacter xiamenensis gen. nov., sp. nov., a member of the family Saprospiraceae isolated from the marine alga Phaeodactylum tricornutum.</title>
        <authorList>
            <person name="Chen Z.Jr."/>
            <person name="Lei X."/>
            <person name="Lai Q."/>
            <person name="Li Y."/>
            <person name="Zhang B."/>
            <person name="Zhang J."/>
            <person name="Zhang H."/>
            <person name="Yang L."/>
            <person name="Zheng W."/>
            <person name="Tian Y."/>
            <person name="Yu Z."/>
            <person name="Xu H.Jr."/>
            <person name="Zheng T."/>
        </authorList>
    </citation>
    <scope>NUCLEOTIDE SEQUENCE [LARGE SCALE GENOMIC DNA]</scope>
    <source>
        <strain evidence="5 6">KD52</strain>
    </source>
</reference>
<accession>A0A098S864</accession>
<gene>
    <name evidence="5" type="ORF">IX84_06415</name>
</gene>
<dbReference type="RefSeq" id="WP_044217613.1">
    <property type="nucleotide sequence ID" value="NZ_JBKAGJ010000001.1"/>
</dbReference>
<keyword evidence="6" id="KW-1185">Reference proteome</keyword>
<dbReference type="Gene3D" id="1.10.287.3240">
    <property type="match status" value="1"/>
</dbReference>
<evidence type="ECO:0000256" key="4">
    <source>
        <dbReference type="SAM" id="Coils"/>
    </source>
</evidence>
<keyword evidence="4" id="KW-0175">Coiled coil</keyword>
<dbReference type="NCBIfam" id="NF002565">
    <property type="entry name" value="PRK02195.1"/>
    <property type="match status" value="1"/>
</dbReference>
<dbReference type="STRING" id="1524460.IX84_06415"/>
<evidence type="ECO:0000256" key="2">
    <source>
        <dbReference type="ARBA" id="ARBA00022448"/>
    </source>
</evidence>
<proteinExistence type="inferred from homology"/>
<keyword evidence="3" id="KW-0406">Ion transport</keyword>
<dbReference type="GO" id="GO:0046961">
    <property type="term" value="F:proton-transporting ATPase activity, rotational mechanism"/>
    <property type="evidence" value="ECO:0007669"/>
    <property type="project" value="InterPro"/>
</dbReference>
<evidence type="ECO:0000313" key="5">
    <source>
        <dbReference type="EMBL" id="KGE88774.1"/>
    </source>
</evidence>
<sequence>MAIAFQYNKTSLQHLKKQLKIRENALPILKNKEAALRVEVKKARKEAEQVAAELEQTIDRHESMAGLWEEFDFNLLEVESVEIGSQKVAGVATPVLKDIQFIRHPFSLFNRPAWFPAGMELLKQWIELALRRKVILQKMDRLEFARKKTTQKVNLYEKVQIPGYEDAIRKIERYLEDEENLAKAAQKIVKKRSNSDAL</sequence>
<evidence type="ECO:0000313" key="6">
    <source>
        <dbReference type="Proteomes" id="UP000029736"/>
    </source>
</evidence>
<dbReference type="EMBL" id="JPOS01000016">
    <property type="protein sequence ID" value="KGE88774.1"/>
    <property type="molecule type" value="Genomic_DNA"/>
</dbReference>
<feature type="coiled-coil region" evidence="4">
    <location>
        <begin position="33"/>
        <end position="64"/>
    </location>
</feature>